<dbReference type="GO" id="GO:0006406">
    <property type="term" value="P:mRNA export from nucleus"/>
    <property type="evidence" value="ECO:0007669"/>
    <property type="project" value="UniProtKB-UniRule"/>
</dbReference>
<feature type="compositionally biased region" description="Polar residues" evidence="2">
    <location>
        <begin position="35"/>
        <end position="58"/>
    </location>
</feature>
<dbReference type="Gene3D" id="1.25.40.990">
    <property type="match status" value="1"/>
</dbReference>
<dbReference type="InterPro" id="IPR005062">
    <property type="entry name" value="SAC3/GANP/THP3_conserved"/>
</dbReference>
<dbReference type="PANTHER" id="PTHR12436:SF3">
    <property type="entry name" value="GERMINAL-CENTER ASSOCIATED NUCLEAR PROTEIN"/>
    <property type="match status" value="1"/>
</dbReference>
<dbReference type="GO" id="GO:0005737">
    <property type="term" value="C:cytoplasm"/>
    <property type="evidence" value="ECO:0007669"/>
    <property type="project" value="TreeGrafter"/>
</dbReference>
<dbReference type="Proteomes" id="UP000037122">
    <property type="component" value="Unassembled WGS sequence"/>
</dbReference>
<feature type="compositionally biased region" description="Polar residues" evidence="2">
    <location>
        <begin position="1"/>
        <end position="22"/>
    </location>
</feature>
<evidence type="ECO:0000256" key="2">
    <source>
        <dbReference type="SAM" id="MobiDB-lite"/>
    </source>
</evidence>
<dbReference type="VEuPathDB" id="FungiDB:B9J08_003648"/>
<dbReference type="GO" id="GO:0005635">
    <property type="term" value="C:nuclear envelope"/>
    <property type="evidence" value="ECO:0007669"/>
    <property type="project" value="UniProtKB-SubCell"/>
</dbReference>
<feature type="domain" description="SAC3/GANP/THP3 conserved" evidence="3">
    <location>
        <begin position="250"/>
        <end position="545"/>
    </location>
</feature>
<evidence type="ECO:0000313" key="6">
    <source>
        <dbReference type="Proteomes" id="UP000037122"/>
    </source>
</evidence>
<sequence>MSAPQGGTQAASRPSGSQQSLASLDLKRGRRTPANGPSNNQQSGNTRRGTKQPGNPNVYTRPKSKGDQNKNNVYRRSKDGQATKQGQSQSLSRTGSNNSKNGSLLPRRQRSENRKGNSGIYADGCQKSDTVHYGDTSLLGGVFDDPVSLGFLAQPRQAPKRPTPRFMLSQPRVLITPPFKQDDWDRQNQEKMLQMEQANVGGDYQGIYEEFQKMREVERKKMEELGLVDAENTTKDLNEAITFQGTCLDMCPVFERVRRALENNVKSLEKDPVTNKISRERAVKAFSRPAAGQPPLMPSDVRPPHVLVKTLDYITDNILQHLPDAHSFIWDRTRSIRQDFIYQNFFGPEAIDCNERIVRIHLVSLHIMAGSDVEYSQQQELEQLNKALQTLTEIYQDVRNNGGRCPNEAEFRAYHLISHFRDPELEREIQTLPDDVLQSKEVKLALRFRTLMTQNNVVERGTVNSVGALNLFVEFFRLVYSPETPYLLACLLETHFNEYRFYALKTMTRAYHTKGRAFLAESLQRMLGFDSIEKLAAFVQYYEVDTFEEDGTLLIDLFNKEKLEKKYKLNTYSEKPKLSQAYSLQIDEKARGYTSRDFVNSGHSNADLQLKRDAQPVINLVIRKPIKAALASDKADSITSFIGSNIAQDNSKTLASFSSNNTTSSPTIDQGTLKTPTFQFGQSQPPPSSAASFGGFGSFGQAQTTLNVGSLNLEDFLKAQNGGLQTSMTIPQDAKAQKTPSFSFGKASEPVKEKEAQKSVLSKHDVSETGSRSTPKEVSFGNAVSISFDSQSQPNTDSVYTPQVIELKDEKPSLIDGLKELPDKNHFHSEKSASLQLPSSTSIPLFKPKEPMPEFQTTPPKPSIPPPRKKLIDAKSFPEAVKTVLDDLIGQVIDESLQKMLPRIIKYANRATERQTLINGLADQLFKAFVDEITYNSALKALADNLLKKRIVKKTLSMLRCNYERRRIKNDERKQKLQELQSIAFKKPSLKRVSLSTSFTTDGLMRKRMNHSPMNDSFLQMNEKQQAIRELWKPLDLDTFVEACASRVRVPEKTDLKCLLIVEDWSSPNSKWLNTKFGLQVTNNGQLYKNTAKSSTLLIDFESLPSGNSLQESLFRLSAFVVFECGLLDNNQVETFGSLRAKLERDGKILHKIVQLCNRYCLYKVQILLVLWDVQNSGISPGEVKNVMRLKDLTYNVVQDLIMCDMSSAEENVSETLQKGLQRMCERFRGKLTDRGVKKRAQLELEIQKKKVNEEQSMKARSTEEAEMALRIKEQEALKRMEETKRLNYLNKHINNSIDMSNASFRTAANSTRGLDTSVMGNRSYTLLNLNHSILNHDTTHRPKDFSVLGPYGNNVSVLEESTPFGSPRSSVSKSSLPKKVNELKELTASIRAKYKKAK</sequence>
<keyword evidence="1" id="KW-0539">Nucleus</keyword>
<dbReference type="InterPro" id="IPR017173">
    <property type="entry name" value="Sac3"/>
</dbReference>
<evidence type="ECO:0000313" key="5">
    <source>
        <dbReference type="EMBL" id="KND98339.1"/>
    </source>
</evidence>
<protein>
    <recommendedName>
        <fullName evidence="1">Nuclear mRNA export factor</fullName>
    </recommendedName>
</protein>
<dbReference type="VEuPathDB" id="FungiDB:CJI96_0002182"/>
<dbReference type="Pfam" id="PF12209">
    <property type="entry name" value="SAC3"/>
    <property type="match status" value="1"/>
</dbReference>
<dbReference type="Gene3D" id="6.10.250.2880">
    <property type="match status" value="1"/>
</dbReference>
<dbReference type="EMBL" id="LGST01000033">
    <property type="protein sequence ID" value="KND98339.1"/>
    <property type="molecule type" value="Genomic_DNA"/>
</dbReference>
<accession>A0A0L0NWC7</accession>
<evidence type="ECO:0000259" key="4">
    <source>
        <dbReference type="Pfam" id="PF12209"/>
    </source>
</evidence>
<dbReference type="VEuPathDB" id="FungiDB:CJJ07_002663"/>
<feature type="region of interest" description="Disordered" evidence="2">
    <location>
        <begin position="657"/>
        <end position="691"/>
    </location>
</feature>
<dbReference type="InterPro" id="IPR045107">
    <property type="entry name" value="SAC3/GANP/THP3"/>
</dbReference>
<dbReference type="PANTHER" id="PTHR12436">
    <property type="entry name" value="80 KDA MCM3-ASSOCIATED PROTEIN"/>
    <property type="match status" value="1"/>
</dbReference>
<feature type="compositionally biased region" description="Polar residues" evidence="2">
    <location>
        <begin position="82"/>
        <end position="102"/>
    </location>
</feature>
<evidence type="ECO:0000259" key="3">
    <source>
        <dbReference type="Pfam" id="PF03399"/>
    </source>
</evidence>
<feature type="region of interest" description="Disordered" evidence="2">
    <location>
        <begin position="1"/>
        <end position="128"/>
    </location>
</feature>
<dbReference type="InterPro" id="IPR024293">
    <property type="entry name" value="SAC3_helical"/>
</dbReference>
<feature type="compositionally biased region" description="Basic and acidic residues" evidence="2">
    <location>
        <begin position="749"/>
        <end position="767"/>
    </location>
</feature>
<dbReference type="VEuPathDB" id="FungiDB:CJI97_003723"/>
<proteinExistence type="inferred from homology"/>
<comment type="subcellular location">
    <subcellularLocation>
        <location evidence="1">Nucleus envelope</location>
    </subcellularLocation>
</comment>
<comment type="similarity">
    <text evidence="1">Belongs to the SAC3 family.</text>
</comment>
<dbReference type="Pfam" id="PF03399">
    <property type="entry name" value="SAC3_GANP"/>
    <property type="match status" value="1"/>
</dbReference>
<dbReference type="VEuPathDB" id="FungiDB:QG37_04869"/>
<dbReference type="GO" id="GO:0070390">
    <property type="term" value="C:transcription export complex 2"/>
    <property type="evidence" value="ECO:0007669"/>
    <property type="project" value="UniProtKB-UniRule"/>
</dbReference>
<evidence type="ECO:0000256" key="1">
    <source>
        <dbReference type="PIRNR" id="PIRNR037320"/>
    </source>
</evidence>
<name>A0A0L0NWC7_CANAR</name>
<dbReference type="VEuPathDB" id="FungiDB:CJJ09_000456"/>
<feature type="compositionally biased region" description="Low complexity" evidence="2">
    <location>
        <begin position="675"/>
        <end position="691"/>
    </location>
</feature>
<comment type="caution">
    <text evidence="5">The sequence shown here is derived from an EMBL/GenBank/DDBJ whole genome shotgun (WGS) entry which is preliminary data.</text>
</comment>
<feature type="region of interest" description="Disordered" evidence="2">
    <location>
        <begin position="731"/>
        <end position="778"/>
    </location>
</feature>
<feature type="domain" description="SAC3 helical" evidence="4">
    <location>
        <begin position="881"/>
        <end position="956"/>
    </location>
</feature>
<organism evidence="5 6">
    <name type="scientific">Candidozyma auris</name>
    <name type="common">Yeast</name>
    <name type="synonym">Candida auris</name>
    <dbReference type="NCBI Taxonomy" id="498019"/>
    <lineage>
        <taxon>Eukaryota</taxon>
        <taxon>Fungi</taxon>
        <taxon>Dikarya</taxon>
        <taxon>Ascomycota</taxon>
        <taxon>Saccharomycotina</taxon>
        <taxon>Pichiomycetes</taxon>
        <taxon>Metschnikowiaceae</taxon>
        <taxon>Candidozyma</taxon>
    </lineage>
</organism>
<reference evidence="6" key="1">
    <citation type="journal article" date="2015" name="BMC Genomics">
        <title>Draft genome of a commonly misdiagnosed multidrug resistant pathogen Candida auris.</title>
        <authorList>
            <person name="Chatterjee S."/>
            <person name="Alampalli S.V."/>
            <person name="Nageshan R.K."/>
            <person name="Chettiar S.T."/>
            <person name="Joshi S."/>
            <person name="Tatu U.S."/>
        </authorList>
    </citation>
    <scope>NUCLEOTIDE SEQUENCE [LARGE SCALE GENOMIC DNA]</scope>
    <source>
        <strain evidence="6">6684</strain>
    </source>
</reference>
<dbReference type="PIRSF" id="PIRSF037320">
    <property type="entry name" value="mRNA_export_factor_Sac3"/>
    <property type="match status" value="1"/>
</dbReference>
<gene>
    <name evidence="5" type="ORF">QG37_04869</name>
</gene>
<dbReference type="GO" id="GO:0042274">
    <property type="term" value="P:ribosomal small subunit biogenesis"/>
    <property type="evidence" value="ECO:0007669"/>
    <property type="project" value="UniProtKB-UniRule"/>
</dbReference>